<name>A0ABX1K768_9MICO</name>
<evidence type="ECO:0000313" key="2">
    <source>
        <dbReference type="Proteomes" id="UP001429745"/>
    </source>
</evidence>
<protein>
    <recommendedName>
        <fullName evidence="3">Sporulation and cell division protein SsgA</fullName>
    </recommendedName>
</protein>
<reference evidence="1 2" key="1">
    <citation type="submission" date="2020-04" db="EMBL/GenBank/DDBJ databases">
        <title>CFH 90308 Microbacterium sp.</title>
        <authorList>
            <person name="Nie G."/>
            <person name="Ming H."/>
            <person name="Xia T."/>
        </authorList>
    </citation>
    <scope>NUCLEOTIDE SEQUENCE [LARGE SCALE GENOMIC DNA]</scope>
    <source>
        <strain evidence="1 2">CFH 90308</strain>
    </source>
</reference>
<keyword evidence="2" id="KW-1185">Reference proteome</keyword>
<sequence>MSAIDEPLAATIRELELPPVIATIATEGGTAVHPALRYRAQSVHPAAWSLVERSPGLVPLWSCGIDSAFADEDGTFLMWSAEEAGPSSRFPDYAGLVRSLLTDLREDDEDEDDLRVIAGLLLPGRKTGRGQTRR</sequence>
<dbReference type="EMBL" id="JABACI010000001">
    <property type="protein sequence ID" value="NLP82856.1"/>
    <property type="molecule type" value="Genomic_DNA"/>
</dbReference>
<accession>A0ABX1K768</accession>
<proteinExistence type="predicted"/>
<dbReference type="RefSeq" id="WP_168911327.1">
    <property type="nucleotide sequence ID" value="NZ_JABACI010000001.1"/>
</dbReference>
<evidence type="ECO:0008006" key="3">
    <source>
        <dbReference type="Google" id="ProtNLM"/>
    </source>
</evidence>
<gene>
    <name evidence="1" type="ORF">HF576_03265</name>
</gene>
<comment type="caution">
    <text evidence="1">The sequence shown here is derived from an EMBL/GenBank/DDBJ whole genome shotgun (WGS) entry which is preliminary data.</text>
</comment>
<organism evidence="1 2">
    <name type="scientific">Microbacterium salsuginis</name>
    <dbReference type="NCBI Taxonomy" id="2722803"/>
    <lineage>
        <taxon>Bacteria</taxon>
        <taxon>Bacillati</taxon>
        <taxon>Actinomycetota</taxon>
        <taxon>Actinomycetes</taxon>
        <taxon>Micrococcales</taxon>
        <taxon>Microbacteriaceae</taxon>
        <taxon>Microbacterium</taxon>
    </lineage>
</organism>
<evidence type="ECO:0000313" key="1">
    <source>
        <dbReference type="EMBL" id="NLP82856.1"/>
    </source>
</evidence>
<dbReference type="Proteomes" id="UP001429745">
    <property type="component" value="Unassembled WGS sequence"/>
</dbReference>